<keyword evidence="2" id="KW-1185">Reference proteome</keyword>
<name>A0A4Y7JPB6_PAPSO</name>
<proteinExistence type="predicted"/>
<reference evidence="1 2" key="1">
    <citation type="journal article" date="2018" name="Science">
        <title>The opium poppy genome and morphinan production.</title>
        <authorList>
            <person name="Guo L."/>
            <person name="Winzer T."/>
            <person name="Yang X."/>
            <person name="Li Y."/>
            <person name="Ning Z."/>
            <person name="He Z."/>
            <person name="Teodor R."/>
            <person name="Lu Y."/>
            <person name="Bowser T.A."/>
            <person name="Graham I.A."/>
            <person name="Ye K."/>
        </authorList>
    </citation>
    <scope>NUCLEOTIDE SEQUENCE [LARGE SCALE GENOMIC DNA]</scope>
    <source>
        <strain evidence="2">cv. HN1</strain>
        <tissue evidence="1">Leaves</tissue>
    </source>
</reference>
<dbReference type="Gramene" id="RZC61890">
    <property type="protein sequence ID" value="RZC61890"/>
    <property type="gene ID" value="C5167_023644"/>
</dbReference>
<dbReference type="AlphaFoldDB" id="A0A4Y7JPB6"/>
<dbReference type="EMBL" id="CM010719">
    <property type="protein sequence ID" value="RZC61890.1"/>
    <property type="molecule type" value="Genomic_DNA"/>
</dbReference>
<protein>
    <submittedName>
        <fullName evidence="1">Uncharacterized protein</fullName>
    </submittedName>
</protein>
<evidence type="ECO:0000313" key="1">
    <source>
        <dbReference type="EMBL" id="RZC61890.1"/>
    </source>
</evidence>
<gene>
    <name evidence="1" type="ORF">C5167_023644</name>
</gene>
<organism evidence="1 2">
    <name type="scientific">Papaver somniferum</name>
    <name type="common">Opium poppy</name>
    <dbReference type="NCBI Taxonomy" id="3469"/>
    <lineage>
        <taxon>Eukaryota</taxon>
        <taxon>Viridiplantae</taxon>
        <taxon>Streptophyta</taxon>
        <taxon>Embryophyta</taxon>
        <taxon>Tracheophyta</taxon>
        <taxon>Spermatophyta</taxon>
        <taxon>Magnoliopsida</taxon>
        <taxon>Ranunculales</taxon>
        <taxon>Papaveraceae</taxon>
        <taxon>Papaveroideae</taxon>
        <taxon>Papaver</taxon>
    </lineage>
</organism>
<accession>A0A4Y7JPB6</accession>
<dbReference type="Proteomes" id="UP000316621">
    <property type="component" value="Chromosome 5"/>
</dbReference>
<sequence>MIDVDTAPALPIVVIGWSLTIAEAEIAGMGTIVSTDGEEESTAHSW</sequence>
<evidence type="ECO:0000313" key="2">
    <source>
        <dbReference type="Proteomes" id="UP000316621"/>
    </source>
</evidence>